<keyword evidence="2" id="KW-1185">Reference proteome</keyword>
<evidence type="ECO:0000313" key="2">
    <source>
        <dbReference type="Proteomes" id="UP000653730"/>
    </source>
</evidence>
<dbReference type="Proteomes" id="UP000653730">
    <property type="component" value="Unassembled WGS sequence"/>
</dbReference>
<dbReference type="EMBL" id="JACVDC010000029">
    <property type="protein sequence ID" value="MBC9796494.1"/>
    <property type="molecule type" value="Genomic_DNA"/>
</dbReference>
<gene>
    <name evidence="1" type="ORF">IBL28_10980</name>
</gene>
<dbReference type="AlphaFoldDB" id="A0A926Q337"/>
<dbReference type="RefSeq" id="WP_187965641.1">
    <property type="nucleotide sequence ID" value="NZ_JACVDC010000029.1"/>
</dbReference>
<proteinExistence type="predicted"/>
<evidence type="ECO:0000313" key="1">
    <source>
        <dbReference type="EMBL" id="MBC9796494.1"/>
    </source>
</evidence>
<sequence length="62" mass="7248">MKALNFDTGFFRTPGLPHYRSVIRKGAPYSKFSKRRLTKTYRLFDVSFFRTTRITSLSLGDP</sequence>
<accession>A0A926Q337</accession>
<name>A0A926Q337_9FLAO</name>
<organism evidence="1 2">
    <name type="scientific">Sinomicrobium weinanense</name>
    <dbReference type="NCBI Taxonomy" id="2842200"/>
    <lineage>
        <taxon>Bacteria</taxon>
        <taxon>Pseudomonadati</taxon>
        <taxon>Bacteroidota</taxon>
        <taxon>Flavobacteriia</taxon>
        <taxon>Flavobacteriales</taxon>
        <taxon>Flavobacteriaceae</taxon>
        <taxon>Sinomicrobium</taxon>
    </lineage>
</organism>
<comment type="caution">
    <text evidence="1">The sequence shown here is derived from an EMBL/GenBank/DDBJ whole genome shotgun (WGS) entry which is preliminary data.</text>
</comment>
<reference evidence="1 2" key="1">
    <citation type="submission" date="2020-09" db="EMBL/GenBank/DDBJ databases">
        <title>Sinomicrobium weinanense sp. nov., a halophilic bacteria isolated from saline-alkali soil.</title>
        <authorList>
            <person name="Wu P."/>
            <person name="Ren H."/>
            <person name="Mei Y."/>
            <person name="Liang Y."/>
            <person name="Chen Z."/>
        </authorList>
    </citation>
    <scope>NUCLEOTIDE SEQUENCE [LARGE SCALE GENOMIC DNA]</scope>
    <source>
        <strain evidence="1 2">FJxs</strain>
    </source>
</reference>
<protein>
    <submittedName>
        <fullName evidence="1">Uncharacterized protein</fullName>
    </submittedName>
</protein>